<evidence type="ECO:0000313" key="8">
    <source>
        <dbReference type="EMBL" id="MEL0555037.1"/>
    </source>
</evidence>
<dbReference type="Proteomes" id="UP001312893">
    <property type="component" value="Unassembled WGS sequence"/>
</dbReference>
<proteinExistence type="predicted"/>
<comment type="caution">
    <text evidence="8">The sequence shown here is derived from an EMBL/GenBank/DDBJ whole genome shotgun (WGS) entry which is preliminary data.</text>
</comment>
<gene>
    <name evidence="8" type="ORF">QFI96_025480</name>
</gene>
<dbReference type="InterPro" id="IPR029787">
    <property type="entry name" value="Nucleotide_cyclase"/>
</dbReference>
<feature type="transmembrane region" description="Helical" evidence="6">
    <location>
        <begin position="21"/>
        <end position="42"/>
    </location>
</feature>
<evidence type="ECO:0000256" key="3">
    <source>
        <dbReference type="ARBA" id="ARBA00012528"/>
    </source>
</evidence>
<evidence type="ECO:0000259" key="7">
    <source>
        <dbReference type="PROSITE" id="PS50887"/>
    </source>
</evidence>
<evidence type="ECO:0000256" key="5">
    <source>
        <dbReference type="ARBA" id="ARBA00034247"/>
    </source>
</evidence>
<comment type="catalytic activity">
    <reaction evidence="5">
        <text>2 GTP = 3',3'-c-di-GMP + 2 diphosphate</text>
        <dbReference type="Rhea" id="RHEA:24898"/>
        <dbReference type="ChEBI" id="CHEBI:33019"/>
        <dbReference type="ChEBI" id="CHEBI:37565"/>
        <dbReference type="ChEBI" id="CHEBI:58805"/>
        <dbReference type="EC" id="2.7.7.65"/>
    </reaction>
</comment>
<dbReference type="CDD" id="cd01949">
    <property type="entry name" value="GGDEF"/>
    <property type="match status" value="1"/>
</dbReference>
<evidence type="ECO:0000256" key="6">
    <source>
        <dbReference type="SAM" id="Phobius"/>
    </source>
</evidence>
<dbReference type="InterPro" id="IPR043128">
    <property type="entry name" value="Rev_trsase/Diguanyl_cyclase"/>
</dbReference>
<dbReference type="Gene3D" id="3.30.70.270">
    <property type="match status" value="1"/>
</dbReference>
<keyword evidence="8" id="KW-0548">Nucleotidyltransferase</keyword>
<keyword evidence="4" id="KW-0342">GTP-binding</keyword>
<keyword evidence="6" id="KW-0812">Transmembrane</keyword>
<accession>A0ABU9FFB1</accession>
<dbReference type="SMART" id="SM00267">
    <property type="entry name" value="GGDEF"/>
    <property type="match status" value="1"/>
</dbReference>
<dbReference type="PANTHER" id="PTHR45138:SF9">
    <property type="entry name" value="DIGUANYLATE CYCLASE DGCM-RELATED"/>
    <property type="match status" value="1"/>
</dbReference>
<evidence type="ECO:0000256" key="1">
    <source>
        <dbReference type="ARBA" id="ARBA00001946"/>
    </source>
</evidence>
<evidence type="ECO:0000313" key="9">
    <source>
        <dbReference type="Proteomes" id="UP001312893"/>
    </source>
</evidence>
<feature type="domain" description="GGDEF" evidence="7">
    <location>
        <begin position="173"/>
        <end position="301"/>
    </location>
</feature>
<dbReference type="Pfam" id="PF00990">
    <property type="entry name" value="GGDEF"/>
    <property type="match status" value="1"/>
</dbReference>
<keyword evidence="4" id="KW-0547">Nucleotide-binding</keyword>
<name>A0ABU9FFB1_9ENTR</name>
<dbReference type="SUPFAM" id="SSF55073">
    <property type="entry name" value="Nucleotide cyclase"/>
    <property type="match status" value="1"/>
</dbReference>
<evidence type="ECO:0000256" key="2">
    <source>
        <dbReference type="ARBA" id="ARBA00004665"/>
    </source>
</evidence>
<dbReference type="GO" id="GO:0052621">
    <property type="term" value="F:diguanylate cyclase activity"/>
    <property type="evidence" value="ECO:0007669"/>
    <property type="project" value="UniProtKB-EC"/>
</dbReference>
<comment type="cofactor">
    <cofactor evidence="1">
        <name>Mg(2+)</name>
        <dbReference type="ChEBI" id="CHEBI:18420"/>
    </cofactor>
</comment>
<comment type="pathway">
    <text evidence="2">Purine metabolism; 3',5'-cyclic di-GMP biosynthesis.</text>
</comment>
<feature type="transmembrane region" description="Helical" evidence="6">
    <location>
        <begin position="48"/>
        <end position="70"/>
    </location>
</feature>
<dbReference type="EMBL" id="JARXNK020000106">
    <property type="protein sequence ID" value="MEL0555037.1"/>
    <property type="molecule type" value="Genomic_DNA"/>
</dbReference>
<organism evidence="8 9">
    <name type="scientific">Raoultella lignicola</name>
    <dbReference type="NCBI Taxonomy" id="3040939"/>
    <lineage>
        <taxon>Bacteria</taxon>
        <taxon>Pseudomonadati</taxon>
        <taxon>Pseudomonadota</taxon>
        <taxon>Gammaproteobacteria</taxon>
        <taxon>Enterobacterales</taxon>
        <taxon>Enterobacteriaceae</taxon>
        <taxon>Klebsiella/Raoultella group</taxon>
        <taxon>Raoultella</taxon>
    </lineage>
</organism>
<dbReference type="InterPro" id="IPR050469">
    <property type="entry name" value="Diguanylate_Cyclase"/>
</dbReference>
<keyword evidence="6" id="KW-1133">Transmembrane helix</keyword>
<dbReference type="RefSeq" id="WP_123755434.1">
    <property type="nucleotide sequence ID" value="NZ_JARXNK020000106.1"/>
</dbReference>
<reference evidence="8 9" key="1">
    <citation type="submission" date="2024-04" db="EMBL/GenBank/DDBJ databases">
        <title>Two novel Raoultella species associated with bleeding cankers of broadleaf hosts, Raoultella scottia sp. nov. and Raoultella lignicola sp. nov.</title>
        <authorList>
            <person name="Brady C.L."/>
        </authorList>
    </citation>
    <scope>NUCLEOTIDE SEQUENCE [LARGE SCALE GENOMIC DNA]</scope>
    <source>
        <strain evidence="8 9">TW_WC1a.1</strain>
    </source>
</reference>
<evidence type="ECO:0000256" key="4">
    <source>
        <dbReference type="ARBA" id="ARBA00023134"/>
    </source>
</evidence>
<keyword evidence="8" id="KW-0808">Transferase</keyword>
<keyword evidence="6" id="KW-0472">Membrane</keyword>
<dbReference type="NCBIfam" id="TIGR00254">
    <property type="entry name" value="GGDEF"/>
    <property type="match status" value="1"/>
</dbReference>
<dbReference type="EC" id="2.7.7.65" evidence="3"/>
<keyword evidence="9" id="KW-1185">Reference proteome</keyword>
<protein>
    <recommendedName>
        <fullName evidence="3">diguanylate cyclase</fullName>
        <ecNumber evidence="3">2.7.7.65</ecNumber>
    </recommendedName>
</protein>
<sequence>MLNSEKNINIKTQPVSHHTNLLPALLVIVAVAALCITISTPLGPWDMIFAKAGLYIDLLALLFLVFMLWISSKVRMSHVAVNWVRYGLLLWIAGGTFDLMDEMFVQPRWMGYYCEDLLRLSGMLLTTIGIYKIIERINVLYVDARSQSLKDELTQLPNRRFFIDTIREKQGHSPVALMILDIDFFKKINDTYGHLVGDEVLFALGKQLSKLTSDTVLPARIGGEEFAIIVDGMPADEVAQLAESILLNVRSILINHDYPLSVSIGVGMREKDEPQDAFIKKVDEALYAAKHNGRGRVEWAA</sequence>
<dbReference type="InterPro" id="IPR000160">
    <property type="entry name" value="GGDEF_dom"/>
</dbReference>
<feature type="transmembrane region" description="Helical" evidence="6">
    <location>
        <begin position="79"/>
        <end position="97"/>
    </location>
</feature>
<dbReference type="PANTHER" id="PTHR45138">
    <property type="entry name" value="REGULATORY COMPONENTS OF SENSORY TRANSDUCTION SYSTEM"/>
    <property type="match status" value="1"/>
</dbReference>
<dbReference type="PROSITE" id="PS50887">
    <property type="entry name" value="GGDEF"/>
    <property type="match status" value="1"/>
</dbReference>